<organism evidence="2">
    <name type="scientific">Talaromyces marneffei PM1</name>
    <dbReference type="NCBI Taxonomy" id="1077442"/>
    <lineage>
        <taxon>Eukaryota</taxon>
        <taxon>Fungi</taxon>
        <taxon>Dikarya</taxon>
        <taxon>Ascomycota</taxon>
        <taxon>Pezizomycotina</taxon>
        <taxon>Eurotiomycetes</taxon>
        <taxon>Eurotiomycetidae</taxon>
        <taxon>Eurotiales</taxon>
        <taxon>Trichocomaceae</taxon>
        <taxon>Talaromyces</taxon>
        <taxon>Talaromyces sect. Talaromyces</taxon>
    </lineage>
</organism>
<feature type="compositionally biased region" description="Low complexity" evidence="1">
    <location>
        <begin position="149"/>
        <end position="180"/>
    </location>
</feature>
<name>A0A093VHH3_TALMA</name>
<feature type="compositionally biased region" description="Polar residues" evidence="1">
    <location>
        <begin position="461"/>
        <end position="470"/>
    </location>
</feature>
<gene>
    <name evidence="2" type="ORF">GQ26_0201340</name>
</gene>
<dbReference type="EMBL" id="JPOX01000020">
    <property type="protein sequence ID" value="KFX46171.1"/>
    <property type="molecule type" value="Genomic_DNA"/>
</dbReference>
<comment type="caution">
    <text evidence="2">The sequence shown here is derived from an EMBL/GenBank/DDBJ whole genome shotgun (WGS) entry which is preliminary data.</text>
</comment>
<accession>A0A093VHH3</accession>
<evidence type="ECO:0000256" key="1">
    <source>
        <dbReference type="SAM" id="MobiDB-lite"/>
    </source>
</evidence>
<sequence length="691" mass="75016">MDNFHHLDQSFDFGSFINFPEDNNMESNNMDFQFPTEDISADLSLSDMQLLPDMDFSQYDASVNSLDTFEYSASSVNESPLTANYESFTPQAEDFRFLVDSWASTDQRSRSMKQKRRDATIDLHLQRFMNTHSDSQLFPTDSEFSFSDSHSLSYSHESSQQSPVASTPASSASNSDRSTVPQIGGRELVFDINLNTATNLPKKQKKRTRAQIEDYVNARRNGVCLKHKKQHKKCNCHVKQSEKTVMDAKRKRRAALPKVAMTAPELAATSLSETPSTVSRSSFSPSVFSQVDSQSFNEEIDSALASLDDLNDMEPWASLVSHTSMADTTQQQFYQSESYGWSPVRYRNINTPEVSTNLQTNVEYLPERDESFNQLLGLRDGVSDHGLRNSGGLLTTGGLSGLPKRISGPRPNISSGQSGVLISSQIGLPNAQGQVSTPTLQMLPTTSSLVPPVASLRLPGGTSTPMQNISPVRPSTPESSTMVLANAQQQPSTPAPHVLPTTSSLVPPVASQGLSVRPGLPLETVVPVSNFGRQTVPTSTLSPLPSMAAPVQSRLLDIAPSPVATVLPAPQLTAAQSLAVLSSILAPGLQAVLSELQASTHAGAMFKDIPKAAYLAVGQFYGISTAVLSAVYWISELCVMALQGMQQVAMPSQSNLYNFAEQFRQRKPVTNTCASVLSTSLSLDCPMALQV</sequence>
<dbReference type="HOGENOM" id="CLU_408352_0_0_1"/>
<proteinExistence type="predicted"/>
<protein>
    <submittedName>
        <fullName evidence="2">Uncharacterized protein</fullName>
    </submittedName>
</protein>
<dbReference type="eggNOG" id="ENOG502RR3T">
    <property type="taxonomic scope" value="Eukaryota"/>
</dbReference>
<reference key="1">
    <citation type="journal article" date="2014" name="PLoS Genet.">
        <title>Signature Gene Expression Reveals Novel Clues to the Molecular Mechanisms of Dimorphic Transition in Penicillium marneffei.</title>
        <authorList>
            <person name="Yang E."/>
            <person name="Wang G."/>
            <person name="Cai J."/>
            <person name="Woo P.C."/>
            <person name="Lau S.K."/>
            <person name="Yuen K.-Y."/>
            <person name="Chow W.-N."/>
            <person name="Lin X."/>
        </authorList>
    </citation>
    <scope>NUCLEOTIDE SEQUENCE [LARGE SCALE GENOMIC DNA]</scope>
    <source>
        <strain>PM1</strain>
    </source>
</reference>
<evidence type="ECO:0000313" key="2">
    <source>
        <dbReference type="EMBL" id="KFX46171.1"/>
    </source>
</evidence>
<reference evidence="2" key="2">
    <citation type="journal article" date="2014" name="PLoS Genet.">
        <title>Signature gene expression reveals novel clues to the molecular mechanisms of dimorphic transition in Penicillium marneffei.</title>
        <authorList>
            <person name="Yang E."/>
            <person name="Wang G."/>
            <person name="Cai J."/>
            <person name="Woo P.C."/>
            <person name="Lau S.K."/>
            <person name="Yuen K.-Y."/>
            <person name="Chow W.-N."/>
            <person name="Lin X."/>
        </authorList>
    </citation>
    <scope>NUCLEOTIDE SEQUENCE</scope>
    <source>
        <strain evidence="2">PM1</strain>
    </source>
</reference>
<dbReference type="AlphaFoldDB" id="A0A093VHH3"/>
<feature type="region of interest" description="Disordered" evidence="1">
    <location>
        <begin position="149"/>
        <end position="182"/>
    </location>
</feature>
<feature type="region of interest" description="Disordered" evidence="1">
    <location>
        <begin position="459"/>
        <end position="478"/>
    </location>
</feature>